<dbReference type="PANTHER" id="PTHR37984">
    <property type="entry name" value="PROTEIN CBG26694"/>
    <property type="match status" value="1"/>
</dbReference>
<dbReference type="CDD" id="cd00303">
    <property type="entry name" value="retropepsin_like"/>
    <property type="match status" value="1"/>
</dbReference>
<keyword evidence="8" id="KW-0378">Hydrolase</keyword>
<dbReference type="PROSITE" id="PS50158">
    <property type="entry name" value="ZF_CCHC"/>
    <property type="match status" value="1"/>
</dbReference>
<evidence type="ECO:0000256" key="9">
    <source>
        <dbReference type="ARBA" id="ARBA00023125"/>
    </source>
</evidence>
<dbReference type="InterPro" id="IPR043128">
    <property type="entry name" value="Rev_trsase/Diguanyl_cyclase"/>
</dbReference>
<sequence length="1524" mass="171591">MAGYGAYKRDVLRGMLENRGGTPGSKSREAMMEELRRLDQEAASAALPADIAPAPVPAEPKESDFHWKVRQRAVMYGTAPSEAVMQSLIREVSQEEEREKERVHELRLAEVRGRRSSSPHSDRSTGRKVPFQAFKEFREAEEEIESYLQDFERLCQVHEVHRADWVRILACKLTGRAAEAYRTVPDEEATSYKHVKQALLSRFAVTPEASRVKFRNSRRPNGATHVEWAHRLQRDLRTWFSGSKAETVTEITQLLLLEQFFEHTLSAIREWVRDKKPQTVQQAAIWADEYTDTRNVSGVERSLPFRPALPAPPPPTPAVRTPAARPTSRPNNLANVRCYGCNQDGHYKQYCPNRPELTQPPARPSSSAHCCDTETPWPEAPEEWERLHEADPVQAAADDNRHHHRQAVWINGRAAEGLRDSGATITLVRPHLVQPNDHLHNTIAVRVARGKVLRLETARVHLDWGTGEKVVRVGLLKQLPAEVLLGNDLGRLVSSYSTDAATPVTTRQQSQRHDRGTPIGTQVRSQPRPPRPPIPRRVPALPFPPDPPSPWSSPETLRHQTQTDPTLQCYRDRAGRGLDDKREDRIEWEDGLLYRYTAREGSKKKQVPQKQMVVPQGPRQELLRLAHDIPLAGHLGQKKTRHRLARAFFWPRLSEDTREYCRTCPVCQKTGKAGDHPKAPLRPMPIIQEPFSRVAVDIIGPLPRPSATGKKYILTVVDYATRYPEAVALANIQADTVADALLRVFTRVGFPREILSDQGTQFTAELTQQFCRLCGVRALHSAPYHPQTNGLCERFNGTLKQLIRAFVHESKDWEKYLPHLLFAYREVPQESTGYSPFELLYGRQVRGPLDLVRAQWEGVQEEDGVPVLGYVLKLRERLAELAGFVQENMETAQAQQKAWYDRAACSRSFLVGQKVLVLKPQRQNKLQAAWQGPYKVVTQLGDTTYVVVSCADTRIQRTFHVNMLKAYHERPETVDAICAPAVEETELFPLVELPGVAKQPSGVDQVQLGEELGPEKQAQARQLLHDYPGVFSALPGYTDQAIHQVDTPGQRPLRQPAYRLPEAVRESMRVEIREMLELGVIEPSASPWASPVVLVPKKDGTTRFCVDYRRINDCTITDAYPMPRVDELLDQISRGHFLTTVDLCKGYWQIPLAEEATPKSAFITPFGLYQFRVMPFGMKNAPATFQRLIDRLLDGLQGFACAYLDDIAIYSQTWEEHLDHVGTVLGRIRDANLTLKPEKCKVGMAEVQYLGHRVGCGIQRPEPAKIEAILDWPTPVTKTQVLAFLGTAGYYRKFVPHYSDLAKPLTDLTNKSLPRQVLWSPECEQAFRQLKAALTQAPLLAAPNYNKRFVVHTDASMFGLGAVLSQVGDDGGDHPVAFISRKLLPREVGYAAVEKECLALVWALRKLQPYVYGRSFTVMTDHKPLVWLNRVAGENGRLLRWSLALQPFNFTIQYRPGSQNGNADGLSRQSAREPGDWGAPTTPVRPVGVQPGASDLGEGEECHGMAQHPQPGAVHGDIYMAIDT</sequence>
<keyword evidence="9" id="KW-0238">DNA-binding</keyword>
<evidence type="ECO:0000256" key="13">
    <source>
        <dbReference type="SAM" id="MobiDB-lite"/>
    </source>
</evidence>
<comment type="similarity">
    <text evidence="1">Belongs to the beta type-B retroviral polymerase family. HERV class-II K(HML-2) pol subfamily.</text>
</comment>
<dbReference type="Proteomes" id="UP000694569">
    <property type="component" value="Unplaced"/>
</dbReference>
<evidence type="ECO:0000259" key="15">
    <source>
        <dbReference type="PROSITE" id="PS50804"/>
    </source>
</evidence>
<dbReference type="CDD" id="cd09274">
    <property type="entry name" value="RNase_HI_RT_Ty3"/>
    <property type="match status" value="1"/>
</dbReference>
<feature type="compositionally biased region" description="Pro residues" evidence="13">
    <location>
        <begin position="307"/>
        <end position="317"/>
    </location>
</feature>
<dbReference type="FunFam" id="3.30.70.270:FF:000020">
    <property type="entry name" value="Transposon Tf2-6 polyprotein-like Protein"/>
    <property type="match status" value="1"/>
</dbReference>
<dbReference type="CDD" id="cd01647">
    <property type="entry name" value="RT_LTR"/>
    <property type="match status" value="1"/>
</dbReference>
<keyword evidence="12" id="KW-0479">Metal-binding</keyword>
<dbReference type="Pfam" id="PF02023">
    <property type="entry name" value="SCAN"/>
    <property type="match status" value="1"/>
</dbReference>
<keyword evidence="10" id="KW-0511">Multifunctional enzyme</keyword>
<dbReference type="Pfam" id="PF22938">
    <property type="entry name" value="Integrase_p58_C"/>
    <property type="match status" value="1"/>
</dbReference>
<keyword evidence="8" id="KW-0255">Endonuclease</keyword>
<dbReference type="InterPro" id="IPR043502">
    <property type="entry name" value="DNA/RNA_pol_sf"/>
</dbReference>
<evidence type="ECO:0000256" key="2">
    <source>
        <dbReference type="ARBA" id="ARBA00012180"/>
    </source>
</evidence>
<protein>
    <recommendedName>
        <fullName evidence="11">Gypsy retrotransposon integrase-like protein 1</fullName>
        <ecNumber evidence="2">3.1.26.4</ecNumber>
    </recommendedName>
</protein>
<dbReference type="Gene3D" id="3.30.70.270">
    <property type="match status" value="2"/>
</dbReference>
<dbReference type="GO" id="GO:0015074">
    <property type="term" value="P:DNA integration"/>
    <property type="evidence" value="ECO:0007669"/>
    <property type="project" value="InterPro"/>
</dbReference>
<feature type="region of interest" description="Disordered" evidence="13">
    <location>
        <begin position="500"/>
        <end position="566"/>
    </location>
</feature>
<keyword evidence="12" id="KW-0862">Zinc</keyword>
<dbReference type="OrthoDB" id="9906959at2759"/>
<dbReference type="Pfam" id="PF17921">
    <property type="entry name" value="Integrase_H2C2"/>
    <property type="match status" value="1"/>
</dbReference>
<dbReference type="SUPFAM" id="SSF56672">
    <property type="entry name" value="DNA/RNA polymerases"/>
    <property type="match status" value="1"/>
</dbReference>
<dbReference type="FunFam" id="3.30.420.10:FF:000032">
    <property type="entry name" value="Retrovirus-related Pol polyprotein from transposon 297-like Protein"/>
    <property type="match status" value="1"/>
</dbReference>
<keyword evidence="4" id="KW-0808">Transferase</keyword>
<evidence type="ECO:0000313" key="19">
    <source>
        <dbReference type="Proteomes" id="UP000694569"/>
    </source>
</evidence>
<evidence type="ECO:0000256" key="5">
    <source>
        <dbReference type="ARBA" id="ARBA00022695"/>
    </source>
</evidence>
<evidence type="ECO:0000256" key="7">
    <source>
        <dbReference type="ARBA" id="ARBA00022750"/>
    </source>
</evidence>
<dbReference type="Pfam" id="PF00665">
    <property type="entry name" value="rve"/>
    <property type="match status" value="1"/>
</dbReference>
<keyword evidence="12" id="KW-0863">Zinc-finger</keyword>
<dbReference type="GO" id="GO:0004190">
    <property type="term" value="F:aspartic-type endopeptidase activity"/>
    <property type="evidence" value="ECO:0007669"/>
    <property type="project" value="UniProtKB-KW"/>
</dbReference>
<dbReference type="Pfam" id="PF17919">
    <property type="entry name" value="RT_RNaseH_2"/>
    <property type="match status" value="1"/>
</dbReference>
<evidence type="ECO:0000256" key="6">
    <source>
        <dbReference type="ARBA" id="ARBA00022722"/>
    </source>
</evidence>
<dbReference type="FunFam" id="1.10.340.70:FF:000001">
    <property type="entry name" value="Retrovirus-related Pol polyprotein from transposon gypsy-like Protein"/>
    <property type="match status" value="1"/>
</dbReference>
<dbReference type="FunFam" id="3.10.20.370:FF:000001">
    <property type="entry name" value="Retrovirus-related Pol polyprotein from transposon 17.6-like protein"/>
    <property type="match status" value="1"/>
</dbReference>
<reference evidence="18" key="2">
    <citation type="submission" date="2025-09" db="UniProtKB">
        <authorList>
            <consortium name="Ensembl"/>
        </authorList>
    </citation>
    <scope>IDENTIFICATION</scope>
</reference>
<feature type="region of interest" description="Disordered" evidence="13">
    <location>
        <begin position="305"/>
        <end position="331"/>
    </location>
</feature>
<dbReference type="Ensembl" id="ENSLLET00000038930.1">
    <property type="protein sequence ID" value="ENSLLEP00000037492.1"/>
    <property type="gene ID" value="ENSLLEG00000023736.1"/>
</dbReference>
<dbReference type="GO" id="GO:0006508">
    <property type="term" value="P:proteolysis"/>
    <property type="evidence" value="ECO:0007669"/>
    <property type="project" value="UniProtKB-KW"/>
</dbReference>
<accession>A0A8C5QJM8</accession>
<dbReference type="GO" id="GO:0008270">
    <property type="term" value="F:zinc ion binding"/>
    <property type="evidence" value="ECO:0007669"/>
    <property type="project" value="UniProtKB-KW"/>
</dbReference>
<dbReference type="InterPro" id="IPR001584">
    <property type="entry name" value="Integrase_cat-core"/>
</dbReference>
<dbReference type="InterPro" id="IPR012337">
    <property type="entry name" value="RNaseH-like_sf"/>
</dbReference>
<dbReference type="Pfam" id="PF00078">
    <property type="entry name" value="RVT_1"/>
    <property type="match status" value="1"/>
</dbReference>
<dbReference type="Gene3D" id="3.10.10.10">
    <property type="entry name" value="HIV Type 1 Reverse Transcriptase, subunit A, domain 1"/>
    <property type="match status" value="1"/>
</dbReference>
<feature type="compositionally biased region" description="Pro residues" evidence="13">
    <location>
        <begin position="527"/>
        <end position="551"/>
    </location>
</feature>
<dbReference type="PANTHER" id="PTHR37984:SF5">
    <property type="entry name" value="PROTEIN NYNRIN-LIKE"/>
    <property type="match status" value="1"/>
</dbReference>
<keyword evidence="6" id="KW-0540">Nuclease</keyword>
<dbReference type="PROSITE" id="PS50804">
    <property type="entry name" value="SCAN_BOX"/>
    <property type="match status" value="1"/>
</dbReference>
<feature type="domain" description="Reverse transcriptase" evidence="16">
    <location>
        <begin position="1076"/>
        <end position="1254"/>
    </location>
</feature>
<dbReference type="GO" id="GO:0004523">
    <property type="term" value="F:RNA-DNA hybrid ribonuclease activity"/>
    <property type="evidence" value="ECO:0007669"/>
    <property type="project" value="UniProtKB-EC"/>
</dbReference>
<dbReference type="GO" id="GO:0003677">
    <property type="term" value="F:DNA binding"/>
    <property type="evidence" value="ECO:0007669"/>
    <property type="project" value="UniProtKB-KW"/>
</dbReference>
<evidence type="ECO:0000256" key="10">
    <source>
        <dbReference type="ARBA" id="ARBA00023268"/>
    </source>
</evidence>
<keyword evidence="3" id="KW-0645">Protease</keyword>
<dbReference type="SUPFAM" id="SSF47353">
    <property type="entry name" value="Retrovirus capsid dimerization domain-like"/>
    <property type="match status" value="1"/>
</dbReference>
<keyword evidence="19" id="KW-1185">Reference proteome</keyword>
<keyword evidence="5" id="KW-0548">Nucleotidyltransferase</keyword>
<dbReference type="InterPro" id="IPR036875">
    <property type="entry name" value="Znf_CCHC_sf"/>
</dbReference>
<evidence type="ECO:0000256" key="12">
    <source>
        <dbReference type="PROSITE-ProRule" id="PRU00047"/>
    </source>
</evidence>
<reference evidence="18" key="1">
    <citation type="submission" date="2025-08" db="UniProtKB">
        <authorList>
            <consortium name="Ensembl"/>
        </authorList>
    </citation>
    <scope>IDENTIFICATION</scope>
</reference>
<dbReference type="Gene3D" id="3.30.420.10">
    <property type="entry name" value="Ribonuclease H-like superfamily/Ribonuclease H"/>
    <property type="match status" value="1"/>
</dbReference>
<dbReference type="PROSITE" id="PS50994">
    <property type="entry name" value="INTEGRASE"/>
    <property type="match status" value="1"/>
</dbReference>
<evidence type="ECO:0000259" key="16">
    <source>
        <dbReference type="PROSITE" id="PS50878"/>
    </source>
</evidence>
<evidence type="ECO:0000313" key="18">
    <source>
        <dbReference type="Ensembl" id="ENSLLEP00000037492.1"/>
    </source>
</evidence>
<dbReference type="GeneTree" id="ENSGT00940000169353"/>
<dbReference type="InterPro" id="IPR050951">
    <property type="entry name" value="Retrovirus_Pol_polyprotein"/>
</dbReference>
<dbReference type="InterPro" id="IPR041577">
    <property type="entry name" value="RT_RNaseH_2"/>
</dbReference>
<proteinExistence type="inferred from homology"/>
<feature type="region of interest" description="Disordered" evidence="13">
    <location>
        <begin position="1459"/>
        <end position="1516"/>
    </location>
</feature>
<dbReference type="InterPro" id="IPR054465">
    <property type="entry name" value="Integrase_p58-like_C"/>
</dbReference>
<evidence type="ECO:0000256" key="3">
    <source>
        <dbReference type="ARBA" id="ARBA00022670"/>
    </source>
</evidence>
<dbReference type="InterPro" id="IPR038269">
    <property type="entry name" value="SCAN_sf"/>
</dbReference>
<evidence type="ECO:0000256" key="8">
    <source>
        <dbReference type="ARBA" id="ARBA00022759"/>
    </source>
</evidence>
<feature type="domain" description="SCAN box" evidence="15">
    <location>
        <begin position="211"/>
        <end position="289"/>
    </location>
</feature>
<evidence type="ECO:0000256" key="1">
    <source>
        <dbReference type="ARBA" id="ARBA00010879"/>
    </source>
</evidence>
<dbReference type="InterPro" id="IPR021109">
    <property type="entry name" value="Peptidase_aspartic_dom_sf"/>
</dbReference>
<evidence type="ECO:0000256" key="4">
    <source>
        <dbReference type="ARBA" id="ARBA00022679"/>
    </source>
</evidence>
<feature type="compositionally biased region" description="Polar residues" evidence="13">
    <location>
        <begin position="500"/>
        <end position="509"/>
    </location>
</feature>
<evidence type="ECO:0000256" key="11">
    <source>
        <dbReference type="ARBA" id="ARBA00039658"/>
    </source>
</evidence>
<dbReference type="InterPro" id="IPR001878">
    <property type="entry name" value="Znf_CCHC"/>
</dbReference>
<feature type="region of interest" description="Disordered" evidence="13">
    <location>
        <begin position="358"/>
        <end position="381"/>
    </location>
</feature>
<dbReference type="PROSITE" id="PS50878">
    <property type="entry name" value="RT_POL"/>
    <property type="match status" value="1"/>
</dbReference>
<evidence type="ECO:0000259" key="17">
    <source>
        <dbReference type="PROSITE" id="PS50994"/>
    </source>
</evidence>
<keyword evidence="7" id="KW-0064">Aspartyl protease</keyword>
<feature type="compositionally biased region" description="Low complexity" evidence="13">
    <location>
        <begin position="318"/>
        <end position="330"/>
    </location>
</feature>
<dbReference type="SUPFAM" id="SSF53098">
    <property type="entry name" value="Ribonuclease H-like"/>
    <property type="match status" value="1"/>
</dbReference>
<dbReference type="SUPFAM" id="SSF57756">
    <property type="entry name" value="Retrovirus zinc finger-like domains"/>
    <property type="match status" value="1"/>
</dbReference>
<dbReference type="EC" id="3.1.26.4" evidence="2"/>
<organism evidence="18 19">
    <name type="scientific">Leptobrachium leishanense</name>
    <name type="common">Leishan spiny toad</name>
    <dbReference type="NCBI Taxonomy" id="445787"/>
    <lineage>
        <taxon>Eukaryota</taxon>
        <taxon>Metazoa</taxon>
        <taxon>Chordata</taxon>
        <taxon>Craniata</taxon>
        <taxon>Vertebrata</taxon>
        <taxon>Euteleostomi</taxon>
        <taxon>Amphibia</taxon>
        <taxon>Batrachia</taxon>
        <taxon>Anura</taxon>
        <taxon>Pelobatoidea</taxon>
        <taxon>Megophryidae</taxon>
        <taxon>Leptobrachium</taxon>
    </lineage>
</organism>
<dbReference type="InterPro" id="IPR000477">
    <property type="entry name" value="RT_dom"/>
</dbReference>
<dbReference type="Gene3D" id="1.10.4020.10">
    <property type="entry name" value="DNA breaking-rejoining enzymes"/>
    <property type="match status" value="1"/>
</dbReference>
<dbReference type="InterPro" id="IPR041588">
    <property type="entry name" value="Integrase_H2C2"/>
</dbReference>
<name>A0A8C5QJM8_9ANUR</name>
<feature type="domain" description="CCHC-type" evidence="14">
    <location>
        <begin position="337"/>
        <end position="353"/>
    </location>
</feature>
<dbReference type="InterPro" id="IPR003309">
    <property type="entry name" value="SCAN_dom"/>
</dbReference>
<dbReference type="GO" id="GO:0016779">
    <property type="term" value="F:nucleotidyltransferase activity"/>
    <property type="evidence" value="ECO:0007669"/>
    <property type="project" value="UniProtKB-KW"/>
</dbReference>
<evidence type="ECO:0000259" key="14">
    <source>
        <dbReference type="PROSITE" id="PS50158"/>
    </source>
</evidence>
<dbReference type="InterPro" id="IPR036397">
    <property type="entry name" value="RNaseH_sf"/>
</dbReference>
<feature type="domain" description="Integrase catalytic" evidence="17">
    <location>
        <begin position="686"/>
        <end position="844"/>
    </location>
</feature>
<dbReference type="SUPFAM" id="SSF50630">
    <property type="entry name" value="Acid proteases"/>
    <property type="match status" value="1"/>
</dbReference>
<dbReference type="Gene3D" id="1.10.340.70">
    <property type="match status" value="1"/>
</dbReference>